<dbReference type="Pfam" id="PF00392">
    <property type="entry name" value="GntR"/>
    <property type="match status" value="1"/>
</dbReference>
<keyword evidence="2" id="KW-0238">DNA-binding</keyword>
<evidence type="ECO:0000259" key="4">
    <source>
        <dbReference type="PROSITE" id="PS50949"/>
    </source>
</evidence>
<dbReference type="PANTHER" id="PTHR38445">
    <property type="entry name" value="HTH-TYPE TRANSCRIPTIONAL REPRESSOR YTRA"/>
    <property type="match status" value="1"/>
</dbReference>
<protein>
    <recommendedName>
        <fullName evidence="4">HTH gntR-type domain-containing protein</fullName>
    </recommendedName>
</protein>
<dbReference type="InterPro" id="IPR036388">
    <property type="entry name" value="WH-like_DNA-bd_sf"/>
</dbReference>
<evidence type="ECO:0000256" key="1">
    <source>
        <dbReference type="ARBA" id="ARBA00023015"/>
    </source>
</evidence>
<dbReference type="EMBL" id="UINC01075633">
    <property type="protein sequence ID" value="SVC14009.1"/>
    <property type="molecule type" value="Genomic_DNA"/>
</dbReference>
<dbReference type="GO" id="GO:0003677">
    <property type="term" value="F:DNA binding"/>
    <property type="evidence" value="ECO:0007669"/>
    <property type="project" value="UniProtKB-KW"/>
</dbReference>
<name>A0A382JQJ2_9ZZZZ</name>
<dbReference type="InterPro" id="IPR036390">
    <property type="entry name" value="WH_DNA-bd_sf"/>
</dbReference>
<evidence type="ECO:0000313" key="5">
    <source>
        <dbReference type="EMBL" id="SVC14009.1"/>
    </source>
</evidence>
<sequence length="117" mass="13510">MQVTWDDRSPIYRQLADRFRNLIIDGVFENGDALPSVRQVASEQQINPLTVSKAYQLLVNDGLVEKRRGLGMYVSEGAIERLVEDERRRFLDNELPAFRDKAERLGFTLEQLIKEDG</sequence>
<evidence type="ECO:0000256" key="3">
    <source>
        <dbReference type="ARBA" id="ARBA00023163"/>
    </source>
</evidence>
<feature type="domain" description="HTH gntR-type" evidence="4">
    <location>
        <begin position="9"/>
        <end position="77"/>
    </location>
</feature>
<dbReference type="Gene3D" id="6.10.250.1220">
    <property type="match status" value="1"/>
</dbReference>
<dbReference type="PROSITE" id="PS50949">
    <property type="entry name" value="HTH_GNTR"/>
    <property type="match status" value="1"/>
</dbReference>
<dbReference type="SMART" id="SM00345">
    <property type="entry name" value="HTH_GNTR"/>
    <property type="match status" value="1"/>
</dbReference>
<accession>A0A382JQJ2</accession>
<dbReference type="PANTHER" id="PTHR38445:SF10">
    <property type="entry name" value="GNTR-FAMILY TRANSCRIPTIONAL REGULATOR"/>
    <property type="match status" value="1"/>
</dbReference>
<evidence type="ECO:0000256" key="2">
    <source>
        <dbReference type="ARBA" id="ARBA00023125"/>
    </source>
</evidence>
<dbReference type="CDD" id="cd07377">
    <property type="entry name" value="WHTH_GntR"/>
    <property type="match status" value="1"/>
</dbReference>
<dbReference type="AlphaFoldDB" id="A0A382JQJ2"/>
<dbReference type="GO" id="GO:0003700">
    <property type="term" value="F:DNA-binding transcription factor activity"/>
    <property type="evidence" value="ECO:0007669"/>
    <property type="project" value="InterPro"/>
</dbReference>
<proteinExistence type="predicted"/>
<dbReference type="SUPFAM" id="SSF46785">
    <property type="entry name" value="Winged helix' DNA-binding domain"/>
    <property type="match status" value="1"/>
</dbReference>
<dbReference type="InterPro" id="IPR000524">
    <property type="entry name" value="Tscrpt_reg_HTH_GntR"/>
</dbReference>
<dbReference type="Gene3D" id="1.10.10.10">
    <property type="entry name" value="Winged helix-like DNA-binding domain superfamily/Winged helix DNA-binding domain"/>
    <property type="match status" value="1"/>
</dbReference>
<gene>
    <name evidence="5" type="ORF">METZ01_LOCUS266863</name>
</gene>
<reference evidence="5" key="1">
    <citation type="submission" date="2018-05" db="EMBL/GenBank/DDBJ databases">
        <authorList>
            <person name="Lanie J.A."/>
            <person name="Ng W.-L."/>
            <person name="Kazmierczak K.M."/>
            <person name="Andrzejewski T.M."/>
            <person name="Davidsen T.M."/>
            <person name="Wayne K.J."/>
            <person name="Tettelin H."/>
            <person name="Glass J.I."/>
            <person name="Rusch D."/>
            <person name="Podicherti R."/>
            <person name="Tsui H.-C.T."/>
            <person name="Winkler M.E."/>
        </authorList>
    </citation>
    <scope>NUCLEOTIDE SEQUENCE</scope>
</reference>
<keyword evidence="1" id="KW-0805">Transcription regulation</keyword>
<organism evidence="5">
    <name type="scientific">marine metagenome</name>
    <dbReference type="NCBI Taxonomy" id="408172"/>
    <lineage>
        <taxon>unclassified sequences</taxon>
        <taxon>metagenomes</taxon>
        <taxon>ecological metagenomes</taxon>
    </lineage>
</organism>
<keyword evidence="3" id="KW-0804">Transcription</keyword>